<name>A0A7S9RNA7_9BACT</name>
<reference evidence="2 3" key="1">
    <citation type="journal article" date="2018" name="Emerg. Microbes Infect.">
        <title>Genomic analysis of oral Campylobacter concisus strains identified a potential bacterial molecular marker associated with active Crohn's disease.</title>
        <authorList>
            <person name="Liu F."/>
            <person name="Ma R."/>
            <person name="Tay C.Y.A."/>
            <person name="Octavia S."/>
            <person name="Lan R."/>
            <person name="Chung H.K.L."/>
            <person name="Riordan S.M."/>
            <person name="Grimm M.C."/>
            <person name="Leong R.W."/>
            <person name="Tanaka M.M."/>
            <person name="Connor S."/>
            <person name="Zhang L."/>
        </authorList>
    </citation>
    <scope>NUCLEOTIDE SEQUENCE [LARGE SCALE GENOMIC DNA]</scope>
    <source>
        <strain evidence="2 3">P13UCO-S1</strain>
    </source>
</reference>
<evidence type="ECO:0000313" key="3">
    <source>
        <dbReference type="Proteomes" id="UP000594707"/>
    </source>
</evidence>
<dbReference type="RefSeq" id="WP_021091988.1">
    <property type="nucleotide sequence ID" value="NZ_CP060705.1"/>
</dbReference>
<protein>
    <submittedName>
        <fullName evidence="2">Uncharacterized protein</fullName>
    </submittedName>
</protein>
<evidence type="ECO:0000313" key="2">
    <source>
        <dbReference type="EMBL" id="QPH94901.1"/>
    </source>
</evidence>
<gene>
    <name evidence="2" type="ORF">CVT08_05505</name>
</gene>
<organism evidence="2 3">
    <name type="scientific">Campylobacter concisus</name>
    <dbReference type="NCBI Taxonomy" id="199"/>
    <lineage>
        <taxon>Bacteria</taxon>
        <taxon>Pseudomonadati</taxon>
        <taxon>Campylobacterota</taxon>
        <taxon>Epsilonproteobacteria</taxon>
        <taxon>Campylobacterales</taxon>
        <taxon>Campylobacteraceae</taxon>
        <taxon>Campylobacter</taxon>
    </lineage>
</organism>
<evidence type="ECO:0000256" key="1">
    <source>
        <dbReference type="SAM" id="MobiDB-lite"/>
    </source>
</evidence>
<dbReference type="EMBL" id="CP060705">
    <property type="protein sequence ID" value="QPH94901.1"/>
    <property type="molecule type" value="Genomic_DNA"/>
</dbReference>
<sequence length="68" mass="8055">MQLEDIKAEIKNQNAYNKILERIAKQVKKTEKAQANADKEKQKLEMLLEEKRNLMNQAPDQKQNEQDE</sequence>
<feature type="region of interest" description="Disordered" evidence="1">
    <location>
        <begin position="47"/>
        <end position="68"/>
    </location>
</feature>
<accession>A0A7S9RNA7</accession>
<proteinExistence type="predicted"/>
<dbReference type="AlphaFoldDB" id="A0A7S9RNA7"/>
<dbReference type="Proteomes" id="UP000594707">
    <property type="component" value="Chromosome"/>
</dbReference>